<keyword evidence="1" id="KW-0732">Signal</keyword>
<reference evidence="2" key="2">
    <citation type="journal article" date="2021" name="PeerJ">
        <title>Extensive microbial diversity within the chicken gut microbiome revealed by metagenomics and culture.</title>
        <authorList>
            <person name="Gilroy R."/>
            <person name="Ravi A."/>
            <person name="Getino M."/>
            <person name="Pursley I."/>
            <person name="Horton D.L."/>
            <person name="Alikhan N.F."/>
            <person name="Baker D."/>
            <person name="Gharbi K."/>
            <person name="Hall N."/>
            <person name="Watson M."/>
            <person name="Adriaenssens E.M."/>
            <person name="Foster-Nyarko E."/>
            <person name="Jarju S."/>
            <person name="Secka A."/>
            <person name="Antonio M."/>
            <person name="Oren A."/>
            <person name="Chaudhuri R.R."/>
            <person name="La Ragione R."/>
            <person name="Hildebrand F."/>
            <person name="Pallen M.J."/>
        </authorList>
    </citation>
    <scope>NUCLEOTIDE SEQUENCE</scope>
    <source>
        <strain evidence="2">B3-4054</strain>
    </source>
</reference>
<organism evidence="2 3">
    <name type="scientific">Candidatus Avitreponema avistercoris</name>
    <dbReference type="NCBI Taxonomy" id="2840705"/>
    <lineage>
        <taxon>Bacteria</taxon>
        <taxon>Pseudomonadati</taxon>
        <taxon>Spirochaetota</taxon>
        <taxon>Spirochaetia</taxon>
        <taxon>Spirochaetales</taxon>
        <taxon>Candidatus Avitreponema</taxon>
    </lineage>
</organism>
<feature type="signal peptide" evidence="1">
    <location>
        <begin position="1"/>
        <end position="21"/>
    </location>
</feature>
<reference evidence="2" key="1">
    <citation type="submission" date="2020-10" db="EMBL/GenBank/DDBJ databases">
        <authorList>
            <person name="Gilroy R."/>
        </authorList>
    </citation>
    <scope>NUCLEOTIDE SEQUENCE</scope>
    <source>
        <strain evidence="2">B3-4054</strain>
    </source>
</reference>
<gene>
    <name evidence="2" type="ORF">IAA96_06285</name>
</gene>
<evidence type="ECO:0008006" key="4">
    <source>
        <dbReference type="Google" id="ProtNLM"/>
    </source>
</evidence>
<name>A0A9D9EMA4_9SPIR</name>
<dbReference type="AlphaFoldDB" id="A0A9D9EMA4"/>
<accession>A0A9D9EMA4</accession>
<proteinExistence type="predicted"/>
<feature type="chain" id="PRO_5038802368" description="Outer membrane protein beta-barrel domain-containing protein" evidence="1">
    <location>
        <begin position="22"/>
        <end position="298"/>
    </location>
</feature>
<evidence type="ECO:0000313" key="2">
    <source>
        <dbReference type="EMBL" id="MBO8450696.1"/>
    </source>
</evidence>
<comment type="caution">
    <text evidence="2">The sequence shown here is derived from an EMBL/GenBank/DDBJ whole genome shotgun (WGS) entry which is preliminary data.</text>
</comment>
<protein>
    <recommendedName>
        <fullName evidence="4">Outer membrane protein beta-barrel domain-containing protein</fullName>
    </recommendedName>
</protein>
<sequence length="298" mass="31965">MKKIFAVFLAAFAVCALPAQTAAERKAQFTGSLDSFLQDINTNLPDNAVAGGTWSDGYIGQLIALPPHLGIGVSCGFSRFPLSGLVNAADQVGGTLNTADWLGNASIPLINPAVELRIGGFVLPFDAGIRFSILSANDFFGLDVKYKSFSIDLRYALIESNVILPDLVVGLGWYHTSGSIDYGFNSADLASEAGFSVPDTGTQNLGLDFRTNVFEARVQVSKTLLVFTPYLGLTGYYAKSESSYEIADEENTIADSCFGSRIYGGLSFNIFLFKIDLSANYNFVSGNWGGNLGARFQL</sequence>
<dbReference type="Proteomes" id="UP000823616">
    <property type="component" value="Unassembled WGS sequence"/>
</dbReference>
<evidence type="ECO:0000256" key="1">
    <source>
        <dbReference type="SAM" id="SignalP"/>
    </source>
</evidence>
<dbReference type="EMBL" id="JADIMS010000115">
    <property type="protein sequence ID" value="MBO8450696.1"/>
    <property type="molecule type" value="Genomic_DNA"/>
</dbReference>
<evidence type="ECO:0000313" key="3">
    <source>
        <dbReference type="Proteomes" id="UP000823616"/>
    </source>
</evidence>